<evidence type="ECO:0008006" key="3">
    <source>
        <dbReference type="Google" id="ProtNLM"/>
    </source>
</evidence>
<dbReference type="EMBL" id="BMXP01000011">
    <property type="protein sequence ID" value="GGW94779.1"/>
    <property type="molecule type" value="Genomic_DNA"/>
</dbReference>
<accession>A0A918JSH8</accession>
<reference evidence="1" key="1">
    <citation type="journal article" date="2014" name="Int. J. Syst. Evol. Microbiol.">
        <title>Complete genome sequence of Corynebacterium casei LMG S-19264T (=DSM 44701T), isolated from a smear-ripened cheese.</title>
        <authorList>
            <consortium name="US DOE Joint Genome Institute (JGI-PGF)"/>
            <person name="Walter F."/>
            <person name="Albersmeier A."/>
            <person name="Kalinowski J."/>
            <person name="Ruckert C."/>
        </authorList>
    </citation>
    <scope>NUCLEOTIDE SEQUENCE</scope>
    <source>
        <strain evidence="1">KCTC 22164</strain>
    </source>
</reference>
<gene>
    <name evidence="1" type="ORF">GCM10007391_31260</name>
</gene>
<name>A0A918JSH8_9ALTE</name>
<sequence>MFGNTMSVAMNLYIESLEGGNYLVATGNDENKTLLRDSHERPVMFHCLTEIKSYFGDSTFDKVWLTQTTPYEEMIGQSNTEGPLELEIDWH</sequence>
<proteinExistence type="predicted"/>
<dbReference type="Pfam" id="PF20090">
    <property type="entry name" value="DUF6482"/>
    <property type="match status" value="1"/>
</dbReference>
<protein>
    <recommendedName>
        <fullName evidence="3">NADH-quinone reductase</fullName>
    </recommendedName>
</protein>
<dbReference type="Proteomes" id="UP000631300">
    <property type="component" value="Unassembled WGS sequence"/>
</dbReference>
<reference evidence="1" key="2">
    <citation type="submission" date="2020-09" db="EMBL/GenBank/DDBJ databases">
        <authorList>
            <person name="Sun Q."/>
            <person name="Kim S."/>
        </authorList>
    </citation>
    <scope>NUCLEOTIDE SEQUENCE</scope>
    <source>
        <strain evidence="1">KCTC 22164</strain>
    </source>
</reference>
<dbReference type="InterPro" id="IPR045508">
    <property type="entry name" value="DUF6482"/>
</dbReference>
<evidence type="ECO:0000313" key="1">
    <source>
        <dbReference type="EMBL" id="GGW94779.1"/>
    </source>
</evidence>
<organism evidence="1 2">
    <name type="scientific">Alteromonas halophila</name>
    <dbReference type="NCBI Taxonomy" id="516698"/>
    <lineage>
        <taxon>Bacteria</taxon>
        <taxon>Pseudomonadati</taxon>
        <taxon>Pseudomonadota</taxon>
        <taxon>Gammaproteobacteria</taxon>
        <taxon>Alteromonadales</taxon>
        <taxon>Alteromonadaceae</taxon>
        <taxon>Alteromonas/Salinimonas group</taxon>
        <taxon>Alteromonas</taxon>
    </lineage>
</organism>
<comment type="caution">
    <text evidence="1">The sequence shown here is derived from an EMBL/GenBank/DDBJ whole genome shotgun (WGS) entry which is preliminary data.</text>
</comment>
<keyword evidence="2" id="KW-1185">Reference proteome</keyword>
<evidence type="ECO:0000313" key="2">
    <source>
        <dbReference type="Proteomes" id="UP000631300"/>
    </source>
</evidence>
<dbReference type="AlphaFoldDB" id="A0A918JSH8"/>